<dbReference type="PANTHER" id="PTHR43819">
    <property type="entry name" value="ARCHAEAL-TYPE GLUTAMATE SYNTHASE [NADPH]"/>
    <property type="match status" value="1"/>
</dbReference>
<evidence type="ECO:0000313" key="4">
    <source>
        <dbReference type="EMBL" id="GGB68163.1"/>
    </source>
</evidence>
<evidence type="ECO:0000259" key="3">
    <source>
        <dbReference type="Pfam" id="PF01645"/>
    </source>
</evidence>
<name>A0A8H9KSN7_9MICO</name>
<dbReference type="InterPro" id="IPR024188">
    <property type="entry name" value="GltB"/>
</dbReference>
<dbReference type="AlphaFoldDB" id="A0A8H9KSN7"/>
<dbReference type="InterPro" id="IPR013785">
    <property type="entry name" value="Aldolase_TIM"/>
</dbReference>
<dbReference type="Proteomes" id="UP000628079">
    <property type="component" value="Unassembled WGS sequence"/>
</dbReference>
<dbReference type="GO" id="GO:0015930">
    <property type="term" value="F:glutamate synthase activity"/>
    <property type="evidence" value="ECO:0007669"/>
    <property type="project" value="InterPro"/>
</dbReference>
<comment type="caution">
    <text evidence="4">The sequence shown here is derived from an EMBL/GenBank/DDBJ whole genome shotgun (WGS) entry which is preliminary data.</text>
</comment>
<reference evidence="4" key="2">
    <citation type="submission" date="2020-09" db="EMBL/GenBank/DDBJ databases">
        <authorList>
            <person name="Sun Q."/>
            <person name="Zhou Y."/>
        </authorList>
    </citation>
    <scope>NUCLEOTIDE SEQUENCE</scope>
    <source>
        <strain evidence="4">CGMCC 1.10749</strain>
    </source>
</reference>
<dbReference type="InterPro" id="IPR002932">
    <property type="entry name" value="Glu_synthdom"/>
</dbReference>
<reference evidence="4" key="1">
    <citation type="journal article" date="2014" name="Int. J. Syst. Evol. Microbiol.">
        <title>Complete genome sequence of Corynebacterium casei LMG S-19264T (=DSM 44701T), isolated from a smear-ripened cheese.</title>
        <authorList>
            <consortium name="US DOE Joint Genome Institute (JGI-PGF)"/>
            <person name="Walter F."/>
            <person name="Albersmeier A."/>
            <person name="Kalinowski J."/>
            <person name="Ruckert C."/>
        </authorList>
    </citation>
    <scope>NUCLEOTIDE SEQUENCE</scope>
    <source>
        <strain evidence="4">CGMCC 1.10749</strain>
    </source>
</reference>
<comment type="similarity">
    <text evidence="1 2">Belongs to the glutamate synthase family.</text>
</comment>
<accession>A0A8H9KSN7</accession>
<dbReference type="SUPFAM" id="SSF51395">
    <property type="entry name" value="FMN-linked oxidoreductases"/>
    <property type="match status" value="1"/>
</dbReference>
<dbReference type="PANTHER" id="PTHR43819:SF1">
    <property type="entry name" value="ARCHAEAL-TYPE GLUTAMATE SYNTHASE [NADPH]"/>
    <property type="match status" value="1"/>
</dbReference>
<protein>
    <submittedName>
        <fullName evidence="4">FMN-binding glutamate synthase family protein</fullName>
    </submittedName>
</protein>
<dbReference type="EMBL" id="BMEA01000001">
    <property type="protein sequence ID" value="GGB68163.1"/>
    <property type="molecule type" value="Genomic_DNA"/>
</dbReference>
<organism evidence="4 5">
    <name type="scientific">Knoellia flava</name>
    <dbReference type="NCBI Taxonomy" id="913969"/>
    <lineage>
        <taxon>Bacteria</taxon>
        <taxon>Bacillati</taxon>
        <taxon>Actinomycetota</taxon>
        <taxon>Actinomycetes</taxon>
        <taxon>Micrococcales</taxon>
        <taxon>Intrasporangiaceae</taxon>
        <taxon>Knoellia</taxon>
    </lineage>
</organism>
<evidence type="ECO:0000256" key="2">
    <source>
        <dbReference type="PIRNR" id="PIRNR006429"/>
    </source>
</evidence>
<evidence type="ECO:0000313" key="5">
    <source>
        <dbReference type="Proteomes" id="UP000628079"/>
    </source>
</evidence>
<dbReference type="PIRSF" id="PIRSF006429">
    <property type="entry name" value="GOGAT_lg_2"/>
    <property type="match status" value="1"/>
</dbReference>
<dbReference type="Pfam" id="PF01645">
    <property type="entry name" value="Glu_synthase"/>
    <property type="match status" value="1"/>
</dbReference>
<evidence type="ECO:0000256" key="1">
    <source>
        <dbReference type="ARBA" id="ARBA00009716"/>
    </source>
</evidence>
<feature type="domain" description="Glutamate synthase" evidence="3">
    <location>
        <begin position="144"/>
        <end position="459"/>
    </location>
</feature>
<dbReference type="GO" id="GO:0006537">
    <property type="term" value="P:glutamate biosynthetic process"/>
    <property type="evidence" value="ECO:0007669"/>
    <property type="project" value="InterPro"/>
</dbReference>
<sequence length="526" mass="56261">MRAKSIVGAVAVGLVGVAARDLTQKKHSLKRNFPVIAHARYLLEKIGPELRQYIITSNDAERPFSRDQRSWVYASSKKENNYVGFGTDNDIEHTEGYVIVKHRTFAPTAPSTAVAHGHHDDDVDLPAAKVLGASRGRTHAFRPASVVNVSAMSFGSLSGNAIEAINRGVALAGALHNTGEGGLSDHHRQGGDLILQIGTAYFGCRDGQGRFDLARLKDLVASAPVKAIEVKLSQGAKPGLGGLLPAAKITEEISRIRGIPMGQDCVSPSRHAEFDDVDSMLDWVERIAQETGLPVGIKSAVGELEFWEELAEQMSSRTRGVDFVTVDGGEGGTGAAPLVFSDTVALPFRVGFSRVYSTFARAGLTDDVAFIGSGKLGLPDNALVAFALGADMLNVAREPMFALGCIQAQKCHTDRCPTGVATQNPWLAHGLDPTLKSVRVANYLQTLRRDLLKVSEACGVAHPGLIDADAVEILDGHRVGTPLREVFGYEPGWGTLGPDLAREITAVMWPERDVDTEAPESATSMT</sequence>
<dbReference type="CDD" id="cd02808">
    <property type="entry name" value="GltS_FMN"/>
    <property type="match status" value="1"/>
</dbReference>
<proteinExistence type="inferred from homology"/>
<gene>
    <name evidence="4" type="primary">gltB2</name>
    <name evidence="4" type="ORF">GCM10011314_04270</name>
</gene>
<dbReference type="Gene3D" id="3.20.20.70">
    <property type="entry name" value="Aldolase class I"/>
    <property type="match status" value="1"/>
</dbReference>
<dbReference type="RefSeq" id="WP_052117068.1">
    <property type="nucleotide sequence ID" value="NZ_BMEA01000001.1"/>
</dbReference>